<evidence type="ECO:0000313" key="3">
    <source>
        <dbReference type="EMBL" id="KAK7205106.1"/>
    </source>
</evidence>
<feature type="region of interest" description="Disordered" evidence="1">
    <location>
        <begin position="291"/>
        <end position="310"/>
    </location>
</feature>
<organism evidence="3 4">
    <name type="scientific">Myxozyma melibiosi</name>
    <dbReference type="NCBI Taxonomy" id="54550"/>
    <lineage>
        <taxon>Eukaryota</taxon>
        <taxon>Fungi</taxon>
        <taxon>Dikarya</taxon>
        <taxon>Ascomycota</taxon>
        <taxon>Saccharomycotina</taxon>
        <taxon>Lipomycetes</taxon>
        <taxon>Lipomycetales</taxon>
        <taxon>Lipomycetaceae</taxon>
        <taxon>Myxozyma</taxon>
    </lineage>
</organism>
<sequence>MQEELEDIRQEYATSLEELTFNSKPIISNLTIIAQENMQAAEVISRTIEDHIGKCAPGHKLPVLYLLDSICKNIGSPYTTLFGRNLYRTFTDAYTLVNDAIRKKMHELFQTWKQPVPSTGQPLFPNEPLRRIENYLNKARSAVLEIQQNYVPPFRSTPPTQHARPAYAVPDAARGYPSVTAAPASAGSGYSAYAQAPESGNGYQGYVENKPAAAAPVTKASLTAELSTLIELTREKIQDNPGDVDAGTQLSALTQLFQIVSSSDLPQNQLQTIKDELNVLAEDLRRNKNKRKAAMAADAAPPPAKRQTPMWTAPTPASVPLLPQQQPVNQLNLGALQPDLLAQLLASVPQQPQPQQQYASNANALTAALAGIPGFGLPIQQQPQQASANDAAALFASLMSAGLINAPAAPARQNRMLEKIMGPDVELSNKFIQKPRPDFVFLLYDSLPLLCGTCGRRFADTERDRKIRDAHLDWHFRVNKRLRDDSRGQSRSWYLGEEAWIQSADADADSSKTGGGAERAKKMQEVSQKYILTPKEASVVNTPCPICMEKFKSVWNEKAEDWVWMNAIKHSNGKIYHGTCAFECGLL</sequence>
<dbReference type="EMBL" id="JBBJBU010000006">
    <property type="protein sequence ID" value="KAK7205106.1"/>
    <property type="molecule type" value="Genomic_DNA"/>
</dbReference>
<comment type="caution">
    <text evidence="3">The sequence shown here is derived from an EMBL/GenBank/DDBJ whole genome shotgun (WGS) entry which is preliminary data.</text>
</comment>
<dbReference type="InterPro" id="IPR008942">
    <property type="entry name" value="ENTH_VHS"/>
</dbReference>
<dbReference type="PANTHER" id="PTHR15921">
    <property type="entry name" value="PRE-MRNA CLEAVAGE COMPLEX II"/>
    <property type="match status" value="1"/>
</dbReference>
<dbReference type="InterPro" id="IPR021605">
    <property type="entry name" value="Pcf11_Clp1-ID"/>
</dbReference>
<protein>
    <recommendedName>
        <fullName evidence="2">CID domain-containing protein</fullName>
    </recommendedName>
</protein>
<dbReference type="InterPro" id="IPR047415">
    <property type="entry name" value="Pcf11_CID"/>
</dbReference>
<dbReference type="InterPro" id="IPR054127">
    <property type="entry name" value="Pcf11_C"/>
</dbReference>
<dbReference type="Pfam" id="PF11526">
    <property type="entry name" value="Pfc11_Clp1_ID"/>
    <property type="match status" value="1"/>
</dbReference>
<dbReference type="CDD" id="cd16982">
    <property type="entry name" value="CID_Pcf11"/>
    <property type="match status" value="1"/>
</dbReference>
<name>A0ABR1F5K0_9ASCO</name>
<dbReference type="PROSITE" id="PS51391">
    <property type="entry name" value="CID"/>
    <property type="match status" value="1"/>
</dbReference>
<dbReference type="Proteomes" id="UP001498771">
    <property type="component" value="Unassembled WGS sequence"/>
</dbReference>
<dbReference type="Pfam" id="PF21936">
    <property type="entry name" value="Pcf11_C"/>
    <property type="match status" value="1"/>
</dbReference>
<dbReference type="Pfam" id="PF04818">
    <property type="entry name" value="CID"/>
    <property type="match status" value="1"/>
</dbReference>
<proteinExistence type="predicted"/>
<dbReference type="GeneID" id="90035961"/>
<evidence type="ECO:0000259" key="2">
    <source>
        <dbReference type="PROSITE" id="PS51391"/>
    </source>
</evidence>
<accession>A0ABR1F5K0</accession>
<evidence type="ECO:0000313" key="4">
    <source>
        <dbReference type="Proteomes" id="UP001498771"/>
    </source>
</evidence>
<dbReference type="PANTHER" id="PTHR15921:SF3">
    <property type="entry name" value="PRE-MRNA CLEAVAGE COMPLEX 2 PROTEIN PCF11"/>
    <property type="match status" value="1"/>
</dbReference>
<dbReference type="SUPFAM" id="SSF48464">
    <property type="entry name" value="ENTH/VHS domain"/>
    <property type="match status" value="1"/>
</dbReference>
<dbReference type="Gene3D" id="1.25.40.90">
    <property type="match status" value="1"/>
</dbReference>
<keyword evidence="4" id="KW-1185">Reference proteome</keyword>
<dbReference type="InterPro" id="IPR006569">
    <property type="entry name" value="CID_dom"/>
</dbReference>
<reference evidence="3 4" key="1">
    <citation type="submission" date="2024-03" db="EMBL/GenBank/DDBJ databases">
        <title>Genome-scale model development and genomic sequencing of the oleaginous clade Lipomyces.</title>
        <authorList>
            <consortium name="Lawrence Berkeley National Laboratory"/>
            <person name="Czajka J.J."/>
            <person name="Han Y."/>
            <person name="Kim J."/>
            <person name="Mondo S.J."/>
            <person name="Hofstad B.A."/>
            <person name="Robles A."/>
            <person name="Haridas S."/>
            <person name="Riley R."/>
            <person name="LaButti K."/>
            <person name="Pangilinan J."/>
            <person name="Andreopoulos W."/>
            <person name="Lipzen A."/>
            <person name="Yan J."/>
            <person name="Wang M."/>
            <person name="Ng V."/>
            <person name="Grigoriev I.V."/>
            <person name="Spatafora J.W."/>
            <person name="Magnuson J.K."/>
            <person name="Baker S.E."/>
            <person name="Pomraning K.R."/>
        </authorList>
    </citation>
    <scope>NUCLEOTIDE SEQUENCE [LARGE SCALE GENOMIC DNA]</scope>
    <source>
        <strain evidence="3 4">Phaff 52-87</strain>
    </source>
</reference>
<dbReference type="SMART" id="SM00582">
    <property type="entry name" value="RPR"/>
    <property type="match status" value="1"/>
</dbReference>
<dbReference type="RefSeq" id="XP_064768139.1">
    <property type="nucleotide sequence ID" value="XM_064910449.1"/>
</dbReference>
<evidence type="ECO:0000256" key="1">
    <source>
        <dbReference type="SAM" id="MobiDB-lite"/>
    </source>
</evidence>
<gene>
    <name evidence="3" type="ORF">BZA70DRAFT_238537</name>
</gene>
<dbReference type="InterPro" id="IPR045154">
    <property type="entry name" value="PCF11-like"/>
</dbReference>
<feature type="domain" description="CID" evidence="2">
    <location>
        <begin position="4"/>
        <end position="140"/>
    </location>
</feature>